<dbReference type="Proteomes" id="UP000008922">
    <property type="component" value="Chromosome"/>
</dbReference>
<proteinExistence type="predicted"/>
<dbReference type="HOGENOM" id="CLU_087860_0_2_0"/>
<dbReference type="AlphaFoldDB" id="E8N2Z5"/>
<name>E8N2Z5_ANATU</name>
<dbReference type="PANTHER" id="PTHR43693:SF1">
    <property type="entry name" value="PROTEIN PHOSPHATASE CHEZ"/>
    <property type="match status" value="1"/>
</dbReference>
<dbReference type="InterPro" id="IPR050992">
    <property type="entry name" value="CheZ_family_phosphatases"/>
</dbReference>
<dbReference type="GO" id="GO:0006935">
    <property type="term" value="P:chemotaxis"/>
    <property type="evidence" value="ECO:0007669"/>
    <property type="project" value="UniProtKB-KW"/>
</dbReference>
<keyword evidence="1" id="KW-0145">Chemotaxis</keyword>
<dbReference type="PANTHER" id="PTHR43693">
    <property type="entry name" value="PROTEIN PHOSPHATASE CHEZ"/>
    <property type="match status" value="1"/>
</dbReference>
<gene>
    <name evidence="3" type="primary">cheC</name>
    <name evidence="3" type="ordered locus">ANT_31190</name>
</gene>
<evidence type="ECO:0000313" key="3">
    <source>
        <dbReference type="EMBL" id="BAJ65145.1"/>
    </source>
</evidence>
<dbReference type="RefSeq" id="WP_013561486.1">
    <property type="nucleotide sequence ID" value="NC_014960.1"/>
</dbReference>
<reference evidence="3 4" key="1">
    <citation type="submission" date="2010-12" db="EMBL/GenBank/DDBJ databases">
        <title>Whole genome sequence of Anaerolinea thermophila UNI-1.</title>
        <authorList>
            <person name="Narita-Yamada S."/>
            <person name="Kishi E."/>
            <person name="Watanabe Y."/>
            <person name="Takasaki K."/>
            <person name="Ankai A."/>
            <person name="Oguchi A."/>
            <person name="Fukui S."/>
            <person name="Takahashi M."/>
            <person name="Yashiro I."/>
            <person name="Hosoyama A."/>
            <person name="Sekiguchi Y."/>
            <person name="Hanada S."/>
            <person name="Fujita N."/>
        </authorList>
    </citation>
    <scope>NUCLEOTIDE SEQUENCE [LARGE SCALE GENOMIC DNA]</scope>
    <source>
        <strain evidence="4">DSM 14523 / JCM 11388 / NBRC 100420 / UNI-1</strain>
    </source>
</reference>
<keyword evidence="2" id="KW-0378">Hydrolase</keyword>
<dbReference type="InParanoid" id="E8N2Z5"/>
<evidence type="ECO:0000313" key="4">
    <source>
        <dbReference type="Proteomes" id="UP000008922"/>
    </source>
</evidence>
<dbReference type="EMBL" id="AP012029">
    <property type="protein sequence ID" value="BAJ65145.1"/>
    <property type="molecule type" value="Genomic_DNA"/>
</dbReference>
<dbReference type="KEGG" id="atm:ANT_31190"/>
<evidence type="ECO:0000256" key="1">
    <source>
        <dbReference type="ARBA" id="ARBA00022500"/>
    </source>
</evidence>
<dbReference type="CDD" id="cd17910">
    <property type="entry name" value="CheC_ClassII"/>
    <property type="match status" value="1"/>
</dbReference>
<dbReference type="FunCoup" id="E8N2Z5">
    <property type="interactions" value="9"/>
</dbReference>
<dbReference type="InterPro" id="IPR028976">
    <property type="entry name" value="CheC-like_sf"/>
</dbReference>
<dbReference type="Gene3D" id="3.40.1550.10">
    <property type="entry name" value="CheC-like"/>
    <property type="match status" value="1"/>
</dbReference>
<sequence length="203" mass="21979">MHLSPEQMDTLTEMVNIGFGRAAASLSALVHQRIVLRAPEIALYPLEDLPHQLNFLSPEVTSVHQIFSGALNGDAILLLDYDSASILVNLLTGEPPIPRPLTSSDREALTEIGNILLNAFVGTLGNLLKVKIFFAVPRLNIEAVHEMLQTLNIGGNEIRYTLVVKTYFETSDGSVSGYVVMIMGLESLERLSAALNPAPESAG</sequence>
<organism evidence="3 4">
    <name type="scientific">Anaerolinea thermophila (strain DSM 14523 / JCM 11388 / NBRC 100420 / UNI-1)</name>
    <dbReference type="NCBI Taxonomy" id="926569"/>
    <lineage>
        <taxon>Bacteria</taxon>
        <taxon>Bacillati</taxon>
        <taxon>Chloroflexota</taxon>
        <taxon>Anaerolineae</taxon>
        <taxon>Anaerolineales</taxon>
        <taxon>Anaerolineaceae</taxon>
        <taxon>Anaerolinea</taxon>
    </lineage>
</organism>
<accession>E8N2Z5</accession>
<keyword evidence="4" id="KW-1185">Reference proteome</keyword>
<protein>
    <submittedName>
        <fullName evidence="3">Chemotaxis protein CheC</fullName>
    </submittedName>
</protein>
<dbReference type="GO" id="GO:0016787">
    <property type="term" value="F:hydrolase activity"/>
    <property type="evidence" value="ECO:0007669"/>
    <property type="project" value="UniProtKB-KW"/>
</dbReference>
<evidence type="ECO:0000256" key="2">
    <source>
        <dbReference type="ARBA" id="ARBA00022801"/>
    </source>
</evidence>
<dbReference type="OrthoDB" id="456328at2"/>
<dbReference type="STRING" id="926569.ANT_31190"/>
<dbReference type="eggNOG" id="COG1776">
    <property type="taxonomic scope" value="Bacteria"/>
</dbReference>
<dbReference type="SUPFAM" id="SSF103039">
    <property type="entry name" value="CheC-like"/>
    <property type="match status" value="1"/>
</dbReference>